<evidence type="ECO:0000256" key="6">
    <source>
        <dbReference type="ARBA" id="ARBA00022741"/>
    </source>
</evidence>
<comment type="similarity">
    <text evidence="3 10 13">Belongs to the IPP transferase family.</text>
</comment>
<dbReference type="SUPFAM" id="SSF52540">
    <property type="entry name" value="P-loop containing nucleoside triphosphate hydrolases"/>
    <property type="match status" value="2"/>
</dbReference>
<evidence type="ECO:0000313" key="15">
    <source>
        <dbReference type="Proteomes" id="UP001221302"/>
    </source>
</evidence>
<evidence type="ECO:0000256" key="5">
    <source>
        <dbReference type="ARBA" id="ARBA00022694"/>
    </source>
</evidence>
<comment type="subunit">
    <text evidence="10">Monomer.</text>
</comment>
<dbReference type="AlphaFoldDB" id="A0AAE3TEZ7"/>
<feature type="site" description="Interaction with substrate tRNA" evidence="10">
    <location>
        <position position="104"/>
    </location>
</feature>
<evidence type="ECO:0000256" key="4">
    <source>
        <dbReference type="ARBA" id="ARBA00022679"/>
    </source>
</evidence>
<dbReference type="EC" id="2.5.1.75" evidence="10"/>
<reference evidence="14" key="1">
    <citation type="submission" date="2023-03" db="EMBL/GenBank/DDBJ databases">
        <title>Stygiobacter electus gen. nov., sp. nov., facultatively anaerobic thermotolerant bacterium of the class Ignavibacteria from a well of Yessentuki mineral water deposit.</title>
        <authorList>
            <person name="Podosokorskaya O.A."/>
            <person name="Elcheninov A.G."/>
            <person name="Petrova N.F."/>
            <person name="Zavarzina D.G."/>
            <person name="Kublanov I.V."/>
            <person name="Merkel A.Y."/>
        </authorList>
    </citation>
    <scope>NUCLEOTIDE SEQUENCE</scope>
    <source>
        <strain evidence="14">09-Me</strain>
    </source>
</reference>
<comment type="function">
    <text evidence="2 10 12">Catalyzes the transfer of a dimethylallyl group onto the adenine at position 37 in tRNAs that read codons beginning with uridine, leading to the formation of N6-(dimethylallyl)adenosine (i(6)A).</text>
</comment>
<dbReference type="Gene3D" id="1.10.287.890">
    <property type="entry name" value="Crystal structure of tRNA isopentenylpyrophosphate transferase (bh2366) domain"/>
    <property type="match status" value="1"/>
</dbReference>
<organism evidence="14 15">
    <name type="scientific">Stygiobacter electus</name>
    <dbReference type="NCBI Taxonomy" id="3032292"/>
    <lineage>
        <taxon>Bacteria</taxon>
        <taxon>Pseudomonadati</taxon>
        <taxon>Ignavibacteriota</taxon>
        <taxon>Ignavibacteria</taxon>
        <taxon>Ignavibacteriales</taxon>
        <taxon>Melioribacteraceae</taxon>
        <taxon>Stygiobacter</taxon>
    </lineage>
</organism>
<evidence type="ECO:0000256" key="12">
    <source>
        <dbReference type="RuleBase" id="RU003784"/>
    </source>
</evidence>
<evidence type="ECO:0000256" key="10">
    <source>
        <dbReference type="HAMAP-Rule" id="MF_00185"/>
    </source>
</evidence>
<evidence type="ECO:0000256" key="11">
    <source>
        <dbReference type="RuleBase" id="RU003783"/>
    </source>
</evidence>
<keyword evidence="6 10" id="KW-0547">Nucleotide-binding</keyword>
<dbReference type="PANTHER" id="PTHR11088">
    <property type="entry name" value="TRNA DIMETHYLALLYLTRANSFERASE"/>
    <property type="match status" value="1"/>
</dbReference>
<feature type="site" description="Interaction with substrate tRNA" evidence="10">
    <location>
        <position position="126"/>
    </location>
</feature>
<name>A0AAE3TEZ7_9BACT</name>
<dbReference type="EMBL" id="JARGDL010000019">
    <property type="protein sequence ID" value="MDF1612828.1"/>
    <property type="molecule type" value="Genomic_DNA"/>
</dbReference>
<evidence type="ECO:0000256" key="13">
    <source>
        <dbReference type="RuleBase" id="RU003785"/>
    </source>
</evidence>
<keyword evidence="8 10" id="KW-0460">Magnesium</keyword>
<dbReference type="GO" id="GO:0052381">
    <property type="term" value="F:tRNA dimethylallyltransferase activity"/>
    <property type="evidence" value="ECO:0007669"/>
    <property type="project" value="UniProtKB-UniRule"/>
</dbReference>
<feature type="binding site" evidence="10">
    <location>
        <begin position="12"/>
        <end position="17"/>
    </location>
    <ligand>
        <name>substrate</name>
    </ligand>
</feature>
<dbReference type="RefSeq" id="WP_321536599.1">
    <property type="nucleotide sequence ID" value="NZ_JARGDL010000019.1"/>
</dbReference>
<dbReference type="GO" id="GO:0005524">
    <property type="term" value="F:ATP binding"/>
    <property type="evidence" value="ECO:0007669"/>
    <property type="project" value="UniProtKB-UniRule"/>
</dbReference>
<evidence type="ECO:0000256" key="7">
    <source>
        <dbReference type="ARBA" id="ARBA00022840"/>
    </source>
</evidence>
<dbReference type="InterPro" id="IPR018022">
    <property type="entry name" value="IPT"/>
</dbReference>
<dbReference type="InterPro" id="IPR027417">
    <property type="entry name" value="P-loop_NTPase"/>
</dbReference>
<evidence type="ECO:0000256" key="1">
    <source>
        <dbReference type="ARBA" id="ARBA00001946"/>
    </source>
</evidence>
<proteinExistence type="inferred from homology"/>
<sequence length="301" mass="35629">MNYNLVTILGPTAVGKTRLAVLLANQFNGEIISADSRQVYIGMDIGTGKDLNDYIVDGKQINYHLIDVIHPNDEFNLFEFYKKFFEAFYSINQKNKLPFLCGGTGLYLHSIIKDYNLSEVDFNHDRIEQLNKLDFETLKSMLYKIQPKQHNTTDIINKERVIRALMVAEQSEQKEVKYKTKIKSFNIGVFLEREEVKKRITERLKMRLQNGMIEEVEKLLHNGVSFERLEQFGLEYKFVAKYLKKEITHQEMFEKLNIAIHQFSKRQMTWFRKMEREGIKINWIHGPNFNEAEELILRNLF</sequence>
<comment type="caution">
    <text evidence="14">The sequence shown here is derived from an EMBL/GenBank/DDBJ whole genome shotgun (WGS) entry which is preliminary data.</text>
</comment>
<keyword evidence="7 10" id="KW-0067">ATP-binding</keyword>
<dbReference type="GO" id="GO:0006400">
    <property type="term" value="P:tRNA modification"/>
    <property type="evidence" value="ECO:0007669"/>
    <property type="project" value="TreeGrafter"/>
</dbReference>
<keyword evidence="4 10" id="KW-0808">Transferase</keyword>
<dbReference type="HAMAP" id="MF_00185">
    <property type="entry name" value="IPP_trans"/>
    <property type="match status" value="1"/>
</dbReference>
<protein>
    <recommendedName>
        <fullName evidence="10">tRNA dimethylallyltransferase</fullName>
        <ecNumber evidence="10">2.5.1.75</ecNumber>
    </recommendedName>
    <alternativeName>
        <fullName evidence="10">Dimethylallyl diphosphate:tRNA dimethylallyltransferase</fullName>
        <shortName evidence="10">DMAPP:tRNA dimethylallyltransferase</shortName>
        <shortName evidence="10">DMATase</shortName>
    </alternativeName>
    <alternativeName>
        <fullName evidence="10">Isopentenyl-diphosphate:tRNA isopentenyltransferase</fullName>
        <shortName evidence="10">IPP transferase</shortName>
        <shortName evidence="10">IPPT</shortName>
        <shortName evidence="10">IPTase</shortName>
    </alternativeName>
</protein>
<dbReference type="NCBIfam" id="TIGR00174">
    <property type="entry name" value="miaA"/>
    <property type="match status" value="1"/>
</dbReference>
<evidence type="ECO:0000256" key="8">
    <source>
        <dbReference type="ARBA" id="ARBA00022842"/>
    </source>
</evidence>
<dbReference type="InterPro" id="IPR039657">
    <property type="entry name" value="Dimethylallyltransferase"/>
</dbReference>
<evidence type="ECO:0000256" key="3">
    <source>
        <dbReference type="ARBA" id="ARBA00005842"/>
    </source>
</evidence>
<comment type="cofactor">
    <cofactor evidence="1 10">
        <name>Mg(2+)</name>
        <dbReference type="ChEBI" id="CHEBI:18420"/>
    </cofactor>
</comment>
<dbReference type="Proteomes" id="UP001221302">
    <property type="component" value="Unassembled WGS sequence"/>
</dbReference>
<evidence type="ECO:0000313" key="14">
    <source>
        <dbReference type="EMBL" id="MDF1612828.1"/>
    </source>
</evidence>
<evidence type="ECO:0000256" key="2">
    <source>
        <dbReference type="ARBA" id="ARBA00003213"/>
    </source>
</evidence>
<comment type="caution">
    <text evidence="10">Lacks conserved residue(s) required for the propagation of feature annotation.</text>
</comment>
<keyword evidence="5 10" id="KW-0819">tRNA processing</keyword>
<keyword evidence="15" id="KW-1185">Reference proteome</keyword>
<gene>
    <name evidence="10 14" type="primary">miaA</name>
    <name evidence="14" type="ORF">P0M35_11750</name>
</gene>
<dbReference type="Pfam" id="PF01715">
    <property type="entry name" value="IPPT"/>
    <property type="match status" value="1"/>
</dbReference>
<feature type="region of interest" description="Interaction with substrate tRNA" evidence="10">
    <location>
        <begin position="35"/>
        <end position="38"/>
    </location>
</feature>
<dbReference type="PANTHER" id="PTHR11088:SF60">
    <property type="entry name" value="TRNA DIMETHYLALLYLTRANSFERASE"/>
    <property type="match status" value="1"/>
</dbReference>
<feature type="binding site" evidence="10">
    <location>
        <begin position="10"/>
        <end position="17"/>
    </location>
    <ligand>
        <name>ATP</name>
        <dbReference type="ChEBI" id="CHEBI:30616"/>
    </ligand>
</feature>
<evidence type="ECO:0000256" key="9">
    <source>
        <dbReference type="ARBA" id="ARBA00049563"/>
    </source>
</evidence>
<comment type="catalytic activity">
    <reaction evidence="9 10 11">
        <text>adenosine(37) in tRNA + dimethylallyl diphosphate = N(6)-dimethylallyladenosine(37) in tRNA + diphosphate</text>
        <dbReference type="Rhea" id="RHEA:26482"/>
        <dbReference type="Rhea" id="RHEA-COMP:10162"/>
        <dbReference type="Rhea" id="RHEA-COMP:10375"/>
        <dbReference type="ChEBI" id="CHEBI:33019"/>
        <dbReference type="ChEBI" id="CHEBI:57623"/>
        <dbReference type="ChEBI" id="CHEBI:74411"/>
        <dbReference type="ChEBI" id="CHEBI:74415"/>
        <dbReference type="EC" id="2.5.1.75"/>
    </reaction>
</comment>
<dbReference type="Gene3D" id="3.40.50.300">
    <property type="entry name" value="P-loop containing nucleotide triphosphate hydrolases"/>
    <property type="match status" value="1"/>
</dbReference>
<accession>A0AAE3TEZ7</accession>